<dbReference type="Gene3D" id="3.90.1070.10">
    <property type="match status" value="1"/>
</dbReference>
<evidence type="ECO:0000256" key="1">
    <source>
        <dbReference type="ARBA" id="ARBA00006530"/>
    </source>
</evidence>
<reference evidence="9 10" key="1">
    <citation type="submission" date="2020-03" db="EMBL/GenBank/DDBJ databases">
        <title>Complete genome sequence of Monaibacterium sp. ALG8 with diverse plasmids.</title>
        <authorList>
            <person name="Sun C."/>
        </authorList>
    </citation>
    <scope>NUCLEOTIDE SEQUENCE [LARGE SCALE GENOMIC DNA]</scope>
    <source>
        <strain evidence="9 10">ALG8</strain>
        <plasmid evidence="9 10">unnamed6</plasmid>
    </source>
</reference>
<dbReference type="Pfam" id="PF00534">
    <property type="entry name" value="Glycos_transf_1"/>
    <property type="match status" value="1"/>
</dbReference>
<comment type="similarity">
    <text evidence="1">Belongs to the glycosyltransferase 1 family.</text>
</comment>
<proteinExistence type="inferred from homology"/>
<dbReference type="Pfam" id="PF05116">
    <property type="entry name" value="S6PP"/>
    <property type="match status" value="1"/>
</dbReference>
<evidence type="ECO:0000256" key="4">
    <source>
        <dbReference type="ARBA" id="ARBA00022679"/>
    </source>
</evidence>
<feature type="domain" description="Sucrose phosphatase-like" evidence="7">
    <location>
        <begin position="407"/>
        <end position="636"/>
    </location>
</feature>
<evidence type="ECO:0000313" key="9">
    <source>
        <dbReference type="EMBL" id="QIK42599.1"/>
    </source>
</evidence>
<keyword evidence="10" id="KW-1185">Reference proteome</keyword>
<dbReference type="Gene3D" id="3.40.50.2000">
    <property type="entry name" value="Glycogen Phosphorylase B"/>
    <property type="match status" value="2"/>
</dbReference>
<dbReference type="PANTHER" id="PTHR46039:SF5">
    <property type="entry name" value="SUCROSE-PHOSPHATE SYNTHASE 3-RELATED"/>
    <property type="match status" value="1"/>
</dbReference>
<dbReference type="InterPro" id="IPR036412">
    <property type="entry name" value="HAD-like_sf"/>
</dbReference>
<dbReference type="GO" id="GO:0046524">
    <property type="term" value="F:sucrose-phosphate synthase activity"/>
    <property type="evidence" value="ECO:0007669"/>
    <property type="project" value="UniProtKB-EC"/>
</dbReference>
<dbReference type="AlphaFoldDB" id="A0A6G7VRD2"/>
<evidence type="ECO:0000256" key="5">
    <source>
        <dbReference type="ARBA" id="ARBA00047471"/>
    </source>
</evidence>
<protein>
    <recommendedName>
        <fullName evidence="2">sucrose-phosphate synthase</fullName>
        <ecNumber evidence="2">2.4.1.14</ecNumber>
    </recommendedName>
</protein>
<feature type="domain" description="Glycosyl transferase family 1" evidence="6">
    <location>
        <begin position="206"/>
        <end position="371"/>
    </location>
</feature>
<dbReference type="SFLD" id="SFLDG01141">
    <property type="entry name" value="C2.B.1:_Sucrose_Phosphatase_Li"/>
    <property type="match status" value="1"/>
</dbReference>
<keyword evidence="9" id="KW-0614">Plasmid</keyword>
<dbReference type="Pfam" id="PF13579">
    <property type="entry name" value="Glyco_trans_4_4"/>
    <property type="match status" value="1"/>
</dbReference>
<dbReference type="InterPro" id="IPR006380">
    <property type="entry name" value="SPP-like_dom"/>
</dbReference>
<keyword evidence="4 9" id="KW-0808">Transferase</keyword>
<dbReference type="SUPFAM" id="SSF53756">
    <property type="entry name" value="UDP-Glycosyltransferase/glycogen phosphorylase"/>
    <property type="match status" value="1"/>
</dbReference>
<dbReference type="EC" id="2.4.1.14" evidence="2"/>
<evidence type="ECO:0000256" key="2">
    <source>
        <dbReference type="ARBA" id="ARBA00012536"/>
    </source>
</evidence>
<comment type="catalytic activity">
    <reaction evidence="5">
        <text>beta-D-fructose 6-phosphate + UDP-alpha-D-glucose = sucrose 6(F)-phosphate + UDP + H(+)</text>
        <dbReference type="Rhea" id="RHEA:22172"/>
        <dbReference type="ChEBI" id="CHEBI:15378"/>
        <dbReference type="ChEBI" id="CHEBI:57634"/>
        <dbReference type="ChEBI" id="CHEBI:57723"/>
        <dbReference type="ChEBI" id="CHEBI:58223"/>
        <dbReference type="ChEBI" id="CHEBI:58885"/>
        <dbReference type="EC" id="2.4.1.14"/>
    </reaction>
</comment>
<evidence type="ECO:0000259" key="6">
    <source>
        <dbReference type="Pfam" id="PF00534"/>
    </source>
</evidence>
<geneLocation type="plasmid" evidence="9 10">
    <name>unnamed6</name>
</geneLocation>
<evidence type="ECO:0000256" key="3">
    <source>
        <dbReference type="ARBA" id="ARBA00022676"/>
    </source>
</evidence>
<dbReference type="SUPFAM" id="SSF56784">
    <property type="entry name" value="HAD-like"/>
    <property type="match status" value="1"/>
</dbReference>
<evidence type="ECO:0000259" key="7">
    <source>
        <dbReference type="Pfam" id="PF05116"/>
    </source>
</evidence>
<evidence type="ECO:0000313" key="10">
    <source>
        <dbReference type="Proteomes" id="UP000500791"/>
    </source>
</evidence>
<dbReference type="Proteomes" id="UP000500791">
    <property type="component" value="Plasmid unnamed6"/>
</dbReference>
<dbReference type="InterPro" id="IPR001296">
    <property type="entry name" value="Glyco_trans_1"/>
</dbReference>
<dbReference type="Gene3D" id="3.40.50.1000">
    <property type="entry name" value="HAD superfamily/HAD-like"/>
    <property type="match status" value="1"/>
</dbReference>
<dbReference type="InterPro" id="IPR028098">
    <property type="entry name" value="Glyco_trans_4-like_N"/>
</dbReference>
<dbReference type="PANTHER" id="PTHR46039">
    <property type="entry name" value="SUCROSE-PHOSPHATE SYNTHASE 3-RELATED"/>
    <property type="match status" value="1"/>
</dbReference>
<dbReference type="InterPro" id="IPR023214">
    <property type="entry name" value="HAD_sf"/>
</dbReference>
<dbReference type="KEGG" id="mon:G8E03_17040"/>
<gene>
    <name evidence="9" type="ORF">G8E03_17040</name>
</gene>
<dbReference type="SFLD" id="SFLDS00003">
    <property type="entry name" value="Haloacid_Dehalogenase"/>
    <property type="match status" value="1"/>
</dbReference>
<accession>A0A6G7VRD2</accession>
<dbReference type="SFLD" id="SFLDG01140">
    <property type="entry name" value="C2.B:_Phosphomannomutase_and_P"/>
    <property type="match status" value="1"/>
</dbReference>
<dbReference type="InterPro" id="IPR044161">
    <property type="entry name" value="SPS"/>
</dbReference>
<organism evidence="9 10">
    <name type="scientific">Pontivivens nitratireducens</name>
    <dbReference type="NCBI Taxonomy" id="2758038"/>
    <lineage>
        <taxon>Bacteria</taxon>
        <taxon>Pseudomonadati</taxon>
        <taxon>Pseudomonadota</taxon>
        <taxon>Alphaproteobacteria</taxon>
        <taxon>Rhodobacterales</taxon>
        <taxon>Paracoccaceae</taxon>
        <taxon>Pontivivens</taxon>
    </lineage>
</organism>
<sequence>MTEDTGGHIGYILGAAMAQIACAGVGRVEIFTRAFDGFEGRYRAEVEQIVPGCTIRRLTTRNRAYLEKSALAAEVAAYQEAFLEHLARGPRPDVIHAHFADAAGIAAAAAERFGIPWFYTPHSLALDKVAALGTACPDERARIAWERAAIAGADAILVSSRDEAERQVLAYDQGAAGRCHRVNPGVMLPPDPGAQAARALIDPLLDDPQKPILLAIARPVRKKNLAALVRAYAATPAQLRRANLVILAGQRPVGPASNPVIAEVERLIAAHGLQGKVAVPHRHDQMQVRALYTLAAQGGVFVNPAFNEPFGLTIVEAAQVGVPVVATQVGGPSDILKDLDQGVLIDPTDDAAIAAACLSQLDEPARRLAAEVQARAKAQFDWTAYAARSVEILRGLHSARPASPAPSQLFASDIDGTLTGCPEGVRGFTQWLRLRPHTRFACVTGRAMGEAQRVLSLWKLPEPEVFITSVGSEIWRRQGTALVLCQDYAGHISPGWEPEAVADLAARLHIRNQPEYERRRWKVSFLGDADQAAALRDLMRAEGVEGHVVASHASFIDVLPQRAGKAAAIRFEAARSGLEERDCIVAGDSGNDRDMLEGFANAIVPANAYAELATLRNPTLYRSAYPYARGVVDGLRVLDTEAAARIAAE</sequence>
<dbReference type="EMBL" id="CP049817">
    <property type="protein sequence ID" value="QIK42599.1"/>
    <property type="molecule type" value="Genomic_DNA"/>
</dbReference>
<keyword evidence="3" id="KW-0328">Glycosyltransferase</keyword>
<name>A0A6G7VRD2_9RHOB</name>
<evidence type="ECO:0000259" key="8">
    <source>
        <dbReference type="Pfam" id="PF13579"/>
    </source>
</evidence>
<feature type="domain" description="Glycosyltransferase subfamily 4-like N-terminal" evidence="8">
    <location>
        <begin position="20"/>
        <end position="166"/>
    </location>
</feature>